<dbReference type="InterPro" id="IPR020966">
    <property type="entry name" value="ALMT"/>
</dbReference>
<evidence type="ECO:0000256" key="5">
    <source>
        <dbReference type="ARBA" id="ARBA00022989"/>
    </source>
</evidence>
<accession>A0A438IBT3</accession>
<evidence type="ECO:0000256" key="3">
    <source>
        <dbReference type="ARBA" id="ARBA00022448"/>
    </source>
</evidence>
<dbReference type="GO" id="GO:0015743">
    <property type="term" value="P:malate transport"/>
    <property type="evidence" value="ECO:0007669"/>
    <property type="project" value="InterPro"/>
</dbReference>
<dbReference type="GO" id="GO:0016020">
    <property type="term" value="C:membrane"/>
    <property type="evidence" value="ECO:0007669"/>
    <property type="project" value="UniProtKB-SubCell"/>
</dbReference>
<keyword evidence="5" id="KW-1133">Transmembrane helix</keyword>
<keyword evidence="6" id="KW-0406">Ion transport</keyword>
<dbReference type="Pfam" id="PF11744">
    <property type="entry name" value="ALMT"/>
    <property type="match status" value="1"/>
</dbReference>
<dbReference type="PANTHER" id="PTHR31086">
    <property type="entry name" value="ALUMINUM-ACTIVATED MALATE TRANSPORTER 10"/>
    <property type="match status" value="1"/>
</dbReference>
<evidence type="ECO:0000256" key="6">
    <source>
        <dbReference type="ARBA" id="ARBA00023065"/>
    </source>
</evidence>
<comment type="caution">
    <text evidence="9">The sequence shown here is derived from an EMBL/GenBank/DDBJ whole genome shotgun (WGS) entry which is preliminary data.</text>
</comment>
<dbReference type="AlphaFoldDB" id="A0A438IBT3"/>
<comment type="subcellular location">
    <subcellularLocation>
        <location evidence="1">Membrane</location>
        <topology evidence="1">Multi-pass membrane protein</topology>
    </subcellularLocation>
</comment>
<name>A0A438IBT3_VITVI</name>
<dbReference type="Proteomes" id="UP000288805">
    <property type="component" value="Unassembled WGS sequence"/>
</dbReference>
<evidence type="ECO:0000256" key="4">
    <source>
        <dbReference type="ARBA" id="ARBA00022692"/>
    </source>
</evidence>
<gene>
    <name evidence="9" type="primary">ALMT8_7</name>
    <name evidence="9" type="ORF">CK203_034771</name>
</gene>
<organism evidence="9 10">
    <name type="scientific">Vitis vinifera</name>
    <name type="common">Grape</name>
    <dbReference type="NCBI Taxonomy" id="29760"/>
    <lineage>
        <taxon>Eukaryota</taxon>
        <taxon>Viridiplantae</taxon>
        <taxon>Streptophyta</taxon>
        <taxon>Embryophyta</taxon>
        <taxon>Tracheophyta</taxon>
        <taxon>Spermatophyta</taxon>
        <taxon>Magnoliopsida</taxon>
        <taxon>eudicotyledons</taxon>
        <taxon>Gunneridae</taxon>
        <taxon>Pentapetalae</taxon>
        <taxon>rosids</taxon>
        <taxon>Vitales</taxon>
        <taxon>Vitaceae</taxon>
        <taxon>Viteae</taxon>
        <taxon>Vitis</taxon>
    </lineage>
</organism>
<reference evidence="9 10" key="1">
    <citation type="journal article" date="2018" name="PLoS Genet.">
        <title>Population sequencing reveals clonal diversity and ancestral inbreeding in the grapevine cultivar Chardonnay.</title>
        <authorList>
            <person name="Roach M.J."/>
            <person name="Johnson D.L."/>
            <person name="Bohlmann J."/>
            <person name="van Vuuren H.J."/>
            <person name="Jones S.J."/>
            <person name="Pretorius I.S."/>
            <person name="Schmidt S.A."/>
            <person name="Borneman A.R."/>
        </authorList>
    </citation>
    <scope>NUCLEOTIDE SEQUENCE [LARGE SCALE GENOMIC DNA]</scope>
    <source>
        <strain evidence="10">cv. Chardonnay</strain>
        <tissue evidence="9">Leaf</tissue>
    </source>
</reference>
<comment type="similarity">
    <text evidence="2">Belongs to the aromatic acid exporter (TC 2.A.85) family.</text>
</comment>
<proteinExistence type="inferred from homology"/>
<keyword evidence="3" id="KW-0813">Transport</keyword>
<evidence type="ECO:0000256" key="1">
    <source>
        <dbReference type="ARBA" id="ARBA00004141"/>
    </source>
</evidence>
<dbReference type="GO" id="GO:0034220">
    <property type="term" value="P:monoatomic ion transmembrane transport"/>
    <property type="evidence" value="ECO:0007669"/>
    <property type="project" value="UniProtKB-KW"/>
</dbReference>
<protein>
    <submittedName>
        <fullName evidence="9">Aluminum-activated malate transporter 8</fullName>
    </submittedName>
</protein>
<keyword evidence="4" id="KW-0812">Transmembrane</keyword>
<sequence>MVQGLPPKKHSENVIQYLLVIFSFSGQYLKAKVDGGFGRDMLEFLLKGHVVAYRTMVTRFGICNGLSSTILISSTTAVFVSIGICPMWAGDDLHKLVAGNVEKLGNFLEGFSGEYFRVLGDGESKDSKTFLQGYKPELRIVDEKNMEEEHKVVLSGKAGEVDYLHSLHGQIGKPKANVFTRFTR</sequence>
<keyword evidence="8" id="KW-0407">Ion channel</keyword>
<evidence type="ECO:0000313" key="10">
    <source>
        <dbReference type="Proteomes" id="UP000288805"/>
    </source>
</evidence>
<evidence type="ECO:0000313" key="9">
    <source>
        <dbReference type="EMBL" id="RVW94183.1"/>
    </source>
</evidence>
<evidence type="ECO:0000256" key="2">
    <source>
        <dbReference type="ARBA" id="ARBA00007079"/>
    </source>
</evidence>
<keyword evidence="7" id="KW-0472">Membrane</keyword>
<evidence type="ECO:0000256" key="7">
    <source>
        <dbReference type="ARBA" id="ARBA00023136"/>
    </source>
</evidence>
<dbReference type="EMBL" id="QGNW01000123">
    <property type="protein sequence ID" value="RVW94183.1"/>
    <property type="molecule type" value="Genomic_DNA"/>
</dbReference>
<evidence type="ECO:0000256" key="8">
    <source>
        <dbReference type="ARBA" id="ARBA00023303"/>
    </source>
</evidence>